<dbReference type="InterPro" id="IPR000422">
    <property type="entry name" value="DHBP_synthase_RibB"/>
</dbReference>
<evidence type="ECO:0000256" key="11">
    <source>
        <dbReference type="ARBA" id="ARBA00022842"/>
    </source>
</evidence>
<evidence type="ECO:0000256" key="3">
    <source>
        <dbReference type="ARBA" id="ARBA00002284"/>
    </source>
</evidence>
<sequence>MTSPGLNSTEEIIEDLRQGRMVVIMDDEDRENEGDLLMAADCVTPEAVNFMAKHGRGLICLTLTKERCERLRLPLMVNDNQAAHSTAFTVSIEAARGVTTGISAADRATTVKAAVAPQASPKDLVMPGHVFPIMAQPGGVLVRAGHTEAGCDFARLAGFTPAAMIVEIMNEDGTMARRPDLEAFAKAHDIKIGTIADLIHYRVRNEKAVMRECVCELPTPAATFRVVAYRDTIDKEIHLALTLGEIRPDRPTLVRVHLQNTLCDLFGTTHNACGWPLQDAMRQVAAEGEGVIVVLRNRDSSADLLARLKDFQLHDGDDEVPARRQDRSELRTYGIGAQILSDLGVRKMRVMSAPKSMHAISGFDLEVVEYTGGK</sequence>
<dbReference type="OrthoDB" id="9793111at2"/>
<evidence type="ECO:0000259" key="15">
    <source>
        <dbReference type="Pfam" id="PF00925"/>
    </source>
</evidence>
<evidence type="ECO:0000256" key="8">
    <source>
        <dbReference type="ARBA" id="ARBA00018836"/>
    </source>
</evidence>
<reference evidence="16 17" key="1">
    <citation type="submission" date="2012-11" db="EMBL/GenBank/DDBJ databases">
        <title>Genome assembly of Thiorhodococcus sp. AK35.</title>
        <authorList>
            <person name="Nupur N."/>
            <person name="Khatri I."/>
            <person name="Subramanian S."/>
            <person name="Pinnaka A."/>
        </authorList>
    </citation>
    <scope>NUCLEOTIDE SEQUENCE [LARGE SCALE GENOMIC DNA]</scope>
    <source>
        <strain evidence="16 17">AK35</strain>
    </source>
</reference>
<evidence type="ECO:0000256" key="14">
    <source>
        <dbReference type="HAMAP-Rule" id="MF_00180"/>
    </source>
</evidence>
<dbReference type="PATRIC" id="fig|1249627.3.peg.260"/>
<dbReference type="FunFam" id="3.90.870.10:FF:000001">
    <property type="entry name" value="Riboflavin biosynthesis protein RibBA"/>
    <property type="match status" value="1"/>
</dbReference>
<feature type="binding site" evidence="14">
    <location>
        <begin position="30"/>
        <end position="31"/>
    </location>
    <ligand>
        <name>D-ribulose 5-phosphate</name>
        <dbReference type="ChEBI" id="CHEBI:58121"/>
    </ligand>
</feature>
<feature type="site" description="Essential for catalytic activity" evidence="14">
    <location>
        <position position="167"/>
    </location>
</feature>
<dbReference type="GO" id="GO:0005829">
    <property type="term" value="C:cytosol"/>
    <property type="evidence" value="ECO:0007669"/>
    <property type="project" value="TreeGrafter"/>
</dbReference>
<dbReference type="GO" id="GO:0000287">
    <property type="term" value="F:magnesium ion binding"/>
    <property type="evidence" value="ECO:0007669"/>
    <property type="project" value="UniProtKB-UniRule"/>
</dbReference>
<organism evidence="16 17">
    <name type="scientific">Imhoffiella purpurea</name>
    <dbReference type="NCBI Taxonomy" id="1249627"/>
    <lineage>
        <taxon>Bacteria</taxon>
        <taxon>Pseudomonadati</taxon>
        <taxon>Pseudomonadota</taxon>
        <taxon>Gammaproteobacteria</taxon>
        <taxon>Chromatiales</taxon>
        <taxon>Chromatiaceae</taxon>
        <taxon>Imhoffiella</taxon>
    </lineage>
</organism>
<dbReference type="Gene3D" id="3.90.870.10">
    <property type="entry name" value="DHBP synthase"/>
    <property type="match status" value="1"/>
</dbReference>
<evidence type="ECO:0000256" key="2">
    <source>
        <dbReference type="ARBA" id="ARBA00001936"/>
    </source>
</evidence>
<feature type="binding site" evidence="14">
    <location>
        <position position="35"/>
    </location>
    <ligand>
        <name>D-ribulose 5-phosphate</name>
        <dbReference type="ChEBI" id="CHEBI:58121"/>
    </ligand>
</feature>
<dbReference type="PIRSF" id="PIRSF001259">
    <property type="entry name" value="RibA"/>
    <property type="match status" value="1"/>
</dbReference>
<dbReference type="UniPathway" id="UPA00275">
    <property type="reaction ID" value="UER00399"/>
</dbReference>
<dbReference type="SUPFAM" id="SSF55821">
    <property type="entry name" value="YrdC/RibB"/>
    <property type="match status" value="1"/>
</dbReference>
<evidence type="ECO:0000256" key="12">
    <source>
        <dbReference type="ARBA" id="ARBA00023211"/>
    </source>
</evidence>
<evidence type="ECO:0000313" key="16">
    <source>
        <dbReference type="EMBL" id="EXJ16976.1"/>
    </source>
</evidence>
<dbReference type="PANTHER" id="PTHR21327">
    <property type="entry name" value="GTP CYCLOHYDROLASE II-RELATED"/>
    <property type="match status" value="1"/>
</dbReference>
<dbReference type="NCBIfam" id="TIGR00506">
    <property type="entry name" value="ribB"/>
    <property type="match status" value="1"/>
</dbReference>
<comment type="similarity">
    <text evidence="6">In the C-terminal section; belongs to the GTP cyclohydrolase II family.</text>
</comment>
<evidence type="ECO:0000256" key="13">
    <source>
        <dbReference type="ARBA" id="ARBA00023239"/>
    </source>
</evidence>
<dbReference type="RefSeq" id="WP_043748265.1">
    <property type="nucleotide sequence ID" value="NZ_AONC01000003.1"/>
</dbReference>
<evidence type="ECO:0000313" key="17">
    <source>
        <dbReference type="Proteomes" id="UP000019460"/>
    </source>
</evidence>
<comment type="subunit">
    <text evidence="14">Homodimer.</text>
</comment>
<dbReference type="InterPro" id="IPR017945">
    <property type="entry name" value="DHBP_synth_RibB-like_a/b_dom"/>
</dbReference>
<keyword evidence="11 14" id="KW-0460">Magnesium</keyword>
<evidence type="ECO:0000256" key="9">
    <source>
        <dbReference type="ARBA" id="ARBA00022619"/>
    </source>
</evidence>
<dbReference type="GO" id="GO:0009231">
    <property type="term" value="P:riboflavin biosynthetic process"/>
    <property type="evidence" value="ECO:0007669"/>
    <property type="project" value="UniProtKB-UniRule"/>
</dbReference>
<dbReference type="Pfam" id="PF00925">
    <property type="entry name" value="GTP_cyclohydro2"/>
    <property type="match status" value="1"/>
</dbReference>
<comment type="function">
    <text evidence="3 14">Catalyzes the conversion of D-ribulose 5-phosphate to formate and 3,4-dihydroxy-2-butanone 4-phosphate.</text>
</comment>
<evidence type="ECO:0000256" key="5">
    <source>
        <dbReference type="ARBA" id="ARBA00005520"/>
    </source>
</evidence>
<keyword evidence="16" id="KW-0378">Hydrolase</keyword>
<dbReference type="EC" id="4.1.99.12" evidence="7 14"/>
<keyword evidence="17" id="KW-1185">Reference proteome</keyword>
<dbReference type="GO" id="GO:0003935">
    <property type="term" value="F:GTP cyclohydrolase II activity"/>
    <property type="evidence" value="ECO:0007669"/>
    <property type="project" value="TreeGrafter"/>
</dbReference>
<keyword evidence="10 14" id="KW-0479">Metal-binding</keyword>
<evidence type="ECO:0000256" key="6">
    <source>
        <dbReference type="ARBA" id="ARBA00008976"/>
    </source>
</evidence>
<dbReference type="GO" id="GO:0030145">
    <property type="term" value="F:manganese ion binding"/>
    <property type="evidence" value="ECO:0007669"/>
    <property type="project" value="UniProtKB-UniRule"/>
</dbReference>
<dbReference type="Pfam" id="PF00926">
    <property type="entry name" value="DHBP_synthase"/>
    <property type="match status" value="1"/>
</dbReference>
<dbReference type="EMBL" id="AONC01000003">
    <property type="protein sequence ID" value="EXJ16976.1"/>
    <property type="molecule type" value="Genomic_DNA"/>
</dbReference>
<keyword evidence="12 14" id="KW-0464">Manganese</keyword>
<comment type="pathway">
    <text evidence="4 14">Cofactor biosynthesis; riboflavin biosynthesis; 2-hydroxy-3-oxobutyl phosphate from D-ribulose 5-phosphate: step 1/1.</text>
</comment>
<feature type="binding site" evidence="14">
    <location>
        <position position="31"/>
    </location>
    <ligand>
        <name>Mg(2+)</name>
        <dbReference type="ChEBI" id="CHEBI:18420"/>
        <label>1</label>
    </ligand>
</feature>
<dbReference type="Gene3D" id="3.40.50.10990">
    <property type="entry name" value="GTP cyclohydrolase II"/>
    <property type="match status" value="1"/>
</dbReference>
<comment type="similarity">
    <text evidence="5">In the N-terminal section; belongs to the DHBP synthase family.</text>
</comment>
<dbReference type="SUPFAM" id="SSF142695">
    <property type="entry name" value="RibA-like"/>
    <property type="match status" value="1"/>
</dbReference>
<feature type="binding site" evidence="14">
    <location>
        <position position="31"/>
    </location>
    <ligand>
        <name>Mg(2+)</name>
        <dbReference type="ChEBI" id="CHEBI:18420"/>
        <label>2</label>
    </ligand>
</feature>
<comment type="caution">
    <text evidence="16">The sequence shown here is derived from an EMBL/GenBank/DDBJ whole genome shotgun (WGS) entry which is preliminary data.</text>
</comment>
<feature type="binding site" evidence="14">
    <location>
        <position position="146"/>
    </location>
    <ligand>
        <name>Mg(2+)</name>
        <dbReference type="ChEBI" id="CHEBI:18420"/>
        <label>2</label>
    </ligand>
</feature>
<dbReference type="InterPro" id="IPR036144">
    <property type="entry name" value="RibA-like_sf"/>
</dbReference>
<comment type="similarity">
    <text evidence="14">Belongs to the DHBP synthase family.</text>
</comment>
<feature type="site" description="Essential for catalytic activity" evidence="14">
    <location>
        <position position="129"/>
    </location>
</feature>
<dbReference type="STRING" id="1249627.D779_1799"/>
<evidence type="ECO:0000256" key="4">
    <source>
        <dbReference type="ARBA" id="ARBA00004904"/>
    </source>
</evidence>
<comment type="cofactor">
    <cofactor evidence="2">
        <name>Mn(2+)</name>
        <dbReference type="ChEBI" id="CHEBI:29035"/>
    </cofactor>
</comment>
<comment type="catalytic activity">
    <reaction evidence="1 14">
        <text>D-ribulose 5-phosphate = (2S)-2-hydroxy-3-oxobutyl phosphate + formate + H(+)</text>
        <dbReference type="Rhea" id="RHEA:18457"/>
        <dbReference type="ChEBI" id="CHEBI:15378"/>
        <dbReference type="ChEBI" id="CHEBI:15740"/>
        <dbReference type="ChEBI" id="CHEBI:58121"/>
        <dbReference type="ChEBI" id="CHEBI:58830"/>
        <dbReference type="EC" id="4.1.99.12"/>
    </reaction>
</comment>
<evidence type="ECO:0000256" key="1">
    <source>
        <dbReference type="ARBA" id="ARBA00000141"/>
    </source>
</evidence>
<keyword evidence="9 14" id="KW-0686">Riboflavin biosynthesis</keyword>
<dbReference type="NCBIfam" id="NF010626">
    <property type="entry name" value="PRK14019.1"/>
    <property type="match status" value="1"/>
</dbReference>
<dbReference type="Proteomes" id="UP000019460">
    <property type="component" value="Unassembled WGS sequence"/>
</dbReference>
<name>W9VJ02_9GAMM</name>
<evidence type="ECO:0000256" key="10">
    <source>
        <dbReference type="ARBA" id="ARBA00022723"/>
    </source>
</evidence>
<dbReference type="eggNOG" id="COG0807">
    <property type="taxonomic scope" value="Bacteria"/>
</dbReference>
<dbReference type="AlphaFoldDB" id="W9VJ02"/>
<evidence type="ECO:0000256" key="7">
    <source>
        <dbReference type="ARBA" id="ARBA00012153"/>
    </source>
</evidence>
<feature type="binding site" evidence="14">
    <location>
        <begin position="143"/>
        <end position="147"/>
    </location>
    <ligand>
        <name>D-ribulose 5-phosphate</name>
        <dbReference type="ChEBI" id="CHEBI:58121"/>
    </ligand>
</feature>
<dbReference type="HAMAP" id="MF_00180">
    <property type="entry name" value="RibB"/>
    <property type="match status" value="1"/>
</dbReference>
<proteinExistence type="inferred from homology"/>
<dbReference type="eggNOG" id="COG0108">
    <property type="taxonomic scope" value="Bacteria"/>
</dbReference>
<gene>
    <name evidence="14" type="primary">ribB</name>
    <name evidence="16" type="ORF">D779_1799</name>
</gene>
<feature type="domain" description="GTP cyclohydrolase II" evidence="15">
    <location>
        <begin position="214"/>
        <end position="371"/>
    </location>
</feature>
<dbReference type="InterPro" id="IPR032677">
    <property type="entry name" value="GTP_cyclohydro_II"/>
</dbReference>
<dbReference type="GO" id="GO:0008686">
    <property type="term" value="F:3,4-dihydroxy-2-butanone-4-phosphate synthase activity"/>
    <property type="evidence" value="ECO:0007669"/>
    <property type="project" value="UniProtKB-UniRule"/>
</dbReference>
<comment type="cofactor">
    <cofactor evidence="14">
        <name>Mg(2+)</name>
        <dbReference type="ChEBI" id="CHEBI:18420"/>
    </cofactor>
    <cofactor evidence="14">
        <name>Mn(2+)</name>
        <dbReference type="ChEBI" id="CHEBI:29035"/>
    </cofactor>
    <text evidence="14">Binds 2 divalent metal cations per subunit. Magnesium or manganese.</text>
</comment>
<protein>
    <recommendedName>
        <fullName evidence="8 14">3,4-dihydroxy-2-butanone 4-phosphate synthase</fullName>
        <shortName evidence="14">DHBP synthase</shortName>
        <ecNumber evidence="7 14">4.1.99.12</ecNumber>
    </recommendedName>
</protein>
<keyword evidence="13 14" id="KW-0456">Lyase</keyword>
<accession>W9VJ02</accession>
<dbReference type="PANTHER" id="PTHR21327:SF34">
    <property type="entry name" value="3,4-DIHYDROXY-2-BUTANONE 4-PHOSPHATE SYNTHASE"/>
    <property type="match status" value="1"/>
</dbReference>